<sequence>MSCEKATARYRITPPPCPVDDLRFDLQPRLSFMFTAEKSCVDAYLKQYGLAVASLAARLLRLATAV</sequence>
<proteinExistence type="predicted"/>
<evidence type="ECO:0000313" key="2">
    <source>
        <dbReference type="Proteomes" id="UP001589535"/>
    </source>
</evidence>
<gene>
    <name evidence="1" type="ORF">ACFFTO_19845</name>
</gene>
<evidence type="ECO:0000313" key="1">
    <source>
        <dbReference type="EMBL" id="MFB9686454.1"/>
    </source>
</evidence>
<dbReference type="Proteomes" id="UP001589535">
    <property type="component" value="Unassembled WGS sequence"/>
</dbReference>
<organism evidence="1 2">
    <name type="scientific">Amycolatopsis plumensis</name>
    <dbReference type="NCBI Taxonomy" id="236508"/>
    <lineage>
        <taxon>Bacteria</taxon>
        <taxon>Bacillati</taxon>
        <taxon>Actinomycetota</taxon>
        <taxon>Actinomycetes</taxon>
        <taxon>Pseudonocardiales</taxon>
        <taxon>Pseudonocardiaceae</taxon>
        <taxon>Amycolatopsis</taxon>
    </lineage>
</organism>
<name>A0ABV5U5I5_9PSEU</name>
<dbReference type="RefSeq" id="WP_378195650.1">
    <property type="nucleotide sequence ID" value="NZ_JBHMBK010000014.1"/>
</dbReference>
<dbReference type="EMBL" id="JBHMBK010000014">
    <property type="protein sequence ID" value="MFB9686454.1"/>
    <property type="molecule type" value="Genomic_DNA"/>
</dbReference>
<accession>A0ABV5U5I5</accession>
<comment type="caution">
    <text evidence="1">The sequence shown here is derived from an EMBL/GenBank/DDBJ whole genome shotgun (WGS) entry which is preliminary data.</text>
</comment>
<keyword evidence="2" id="KW-1185">Reference proteome</keyword>
<reference evidence="1 2" key="1">
    <citation type="submission" date="2024-09" db="EMBL/GenBank/DDBJ databases">
        <authorList>
            <person name="Sun Q."/>
            <person name="Mori K."/>
        </authorList>
    </citation>
    <scope>NUCLEOTIDE SEQUENCE [LARGE SCALE GENOMIC DNA]</scope>
    <source>
        <strain evidence="1 2">JCM 13852</strain>
    </source>
</reference>
<protein>
    <submittedName>
        <fullName evidence="1">Uncharacterized protein</fullName>
    </submittedName>
</protein>